<gene>
    <name evidence="3" type="ORF">T190423A01A_30247</name>
</gene>
<proteinExistence type="predicted"/>
<dbReference type="EMBL" id="CAXJIO010000012">
    <property type="protein sequence ID" value="CAL2103133.1"/>
    <property type="molecule type" value="Genomic_DNA"/>
</dbReference>
<dbReference type="RefSeq" id="WP_348717135.1">
    <property type="nucleotide sequence ID" value="NZ_CAXJIO010000012.1"/>
</dbReference>
<keyword evidence="1" id="KW-0472">Membrane</keyword>
<evidence type="ECO:0000313" key="4">
    <source>
        <dbReference type="Proteomes" id="UP001497527"/>
    </source>
</evidence>
<organism evidence="3 4">
    <name type="scientific">Tenacibaculum polynesiense</name>
    <dbReference type="NCBI Taxonomy" id="3137857"/>
    <lineage>
        <taxon>Bacteria</taxon>
        <taxon>Pseudomonadati</taxon>
        <taxon>Bacteroidota</taxon>
        <taxon>Flavobacteriia</taxon>
        <taxon>Flavobacteriales</taxon>
        <taxon>Flavobacteriaceae</taxon>
        <taxon>Tenacibaculum</taxon>
    </lineage>
</organism>
<feature type="transmembrane region" description="Helical" evidence="1">
    <location>
        <begin position="181"/>
        <end position="208"/>
    </location>
</feature>
<accession>A0ABM9PC83</accession>
<feature type="transmembrane region" description="Helical" evidence="1">
    <location>
        <begin position="67"/>
        <end position="85"/>
    </location>
</feature>
<dbReference type="GO" id="GO:0008233">
    <property type="term" value="F:peptidase activity"/>
    <property type="evidence" value="ECO:0007669"/>
    <property type="project" value="UniProtKB-KW"/>
</dbReference>
<evidence type="ECO:0000259" key="2">
    <source>
        <dbReference type="Pfam" id="PF02517"/>
    </source>
</evidence>
<evidence type="ECO:0000256" key="1">
    <source>
        <dbReference type="SAM" id="Phobius"/>
    </source>
</evidence>
<keyword evidence="4" id="KW-1185">Reference proteome</keyword>
<feature type="domain" description="CAAX prenyl protease 2/Lysostaphin resistance protein A-like" evidence="2">
    <location>
        <begin position="146"/>
        <end position="232"/>
    </location>
</feature>
<feature type="transmembrane region" description="Helical" evidence="1">
    <location>
        <begin position="220"/>
        <end position="240"/>
    </location>
</feature>
<protein>
    <submittedName>
        <fullName evidence="3">Membrane protease YdiL (CAAX protease family)</fullName>
    </submittedName>
</protein>
<keyword evidence="3" id="KW-0378">Hydrolase</keyword>
<feature type="transmembrane region" description="Helical" evidence="1">
    <location>
        <begin position="33"/>
        <end position="55"/>
    </location>
</feature>
<dbReference type="PANTHER" id="PTHR43592:SF15">
    <property type="entry name" value="CAAX AMINO TERMINAL PROTEASE FAMILY PROTEIN"/>
    <property type="match status" value="1"/>
</dbReference>
<reference evidence="3 4" key="1">
    <citation type="submission" date="2024-05" db="EMBL/GenBank/DDBJ databases">
        <authorList>
            <person name="Duchaud E."/>
        </authorList>
    </citation>
    <scope>NUCLEOTIDE SEQUENCE [LARGE SCALE GENOMIC DNA]</scope>
    <source>
        <strain evidence="3">Ena-SAMPLE-TAB-13-05-2024-13:56:06:370-140308</strain>
    </source>
</reference>
<feature type="transmembrane region" description="Helical" evidence="1">
    <location>
        <begin position="138"/>
        <end position="160"/>
    </location>
</feature>
<dbReference type="PANTHER" id="PTHR43592">
    <property type="entry name" value="CAAX AMINO TERMINAL PROTEASE"/>
    <property type="match status" value="1"/>
</dbReference>
<comment type="caution">
    <text evidence="3">The sequence shown here is derived from an EMBL/GenBank/DDBJ whole genome shotgun (WGS) entry which is preliminary data.</text>
</comment>
<dbReference type="InterPro" id="IPR003675">
    <property type="entry name" value="Rce1/LyrA-like_dom"/>
</dbReference>
<keyword evidence="3" id="KW-0645">Protease</keyword>
<name>A0ABM9PC83_9FLAO</name>
<feature type="transmembrane region" description="Helical" evidence="1">
    <location>
        <begin position="97"/>
        <end position="118"/>
    </location>
</feature>
<sequence length="245" mass="28537">MVTCNYCNQVYQSNVNFCSNCGKKIEINHKKRVSLDVIIAFYVSILVYIGVSYYILDAYPDNFSAEIITESLFAFLVLGFSASNFKDLVKLYKLPKINIWMIVFVLLTFANAFVVNYFVSLVNGVVDPENLSESYYEYYIFLDHPLIWSIFFIAILPPIFEELAFRGFLFNALNKLTSVKTTIIATSFLFALIHLSVVSILWIFPFGIFLGYLRWKYNSLWIPMLIHFIHNFTVLMIDYYSYTPI</sequence>
<dbReference type="GO" id="GO:0006508">
    <property type="term" value="P:proteolysis"/>
    <property type="evidence" value="ECO:0007669"/>
    <property type="project" value="UniProtKB-KW"/>
</dbReference>
<evidence type="ECO:0000313" key="3">
    <source>
        <dbReference type="EMBL" id="CAL2103133.1"/>
    </source>
</evidence>
<keyword evidence="1" id="KW-0812">Transmembrane</keyword>
<dbReference type="Pfam" id="PF02517">
    <property type="entry name" value="Rce1-like"/>
    <property type="match status" value="1"/>
</dbReference>
<dbReference type="Proteomes" id="UP001497527">
    <property type="component" value="Unassembled WGS sequence"/>
</dbReference>
<keyword evidence="1" id="KW-1133">Transmembrane helix</keyword>